<evidence type="ECO:0000256" key="7">
    <source>
        <dbReference type="ARBA" id="ARBA00023065"/>
    </source>
</evidence>
<dbReference type="GO" id="GO:0006811">
    <property type="term" value="P:monoatomic ion transport"/>
    <property type="evidence" value="ECO:0007669"/>
    <property type="project" value="UniProtKB-KW"/>
</dbReference>
<accession>A0A937W2V7</accession>
<feature type="transmembrane region" description="Helical" evidence="10">
    <location>
        <begin position="98"/>
        <end position="122"/>
    </location>
</feature>
<dbReference type="GO" id="GO:0042910">
    <property type="term" value="F:xenobiotic transmembrane transporter activity"/>
    <property type="evidence" value="ECO:0007669"/>
    <property type="project" value="InterPro"/>
</dbReference>
<evidence type="ECO:0000313" key="11">
    <source>
        <dbReference type="EMBL" id="MBM3224720.1"/>
    </source>
</evidence>
<evidence type="ECO:0000256" key="5">
    <source>
        <dbReference type="ARBA" id="ARBA00022692"/>
    </source>
</evidence>
<feature type="transmembrane region" description="Helical" evidence="10">
    <location>
        <begin position="287"/>
        <end position="309"/>
    </location>
</feature>
<feature type="transmembrane region" description="Helical" evidence="10">
    <location>
        <begin position="58"/>
        <end position="78"/>
    </location>
</feature>
<protein>
    <recommendedName>
        <fullName evidence="9">Multidrug-efflux transporter</fullName>
    </recommendedName>
</protein>
<reference evidence="11" key="1">
    <citation type="submission" date="2019-03" db="EMBL/GenBank/DDBJ databases">
        <title>Lake Tanganyika Metagenome-Assembled Genomes (MAGs).</title>
        <authorList>
            <person name="Tran P."/>
        </authorList>
    </citation>
    <scope>NUCLEOTIDE SEQUENCE</scope>
    <source>
        <strain evidence="11">K_DeepCast_65m_m2_066</strain>
    </source>
</reference>
<feature type="transmembrane region" description="Helical" evidence="10">
    <location>
        <begin position="353"/>
        <end position="378"/>
    </location>
</feature>
<keyword evidence="5 10" id="KW-0812">Transmembrane</keyword>
<keyword evidence="8 10" id="KW-0472">Membrane</keyword>
<feature type="transmembrane region" description="Helical" evidence="10">
    <location>
        <begin position="167"/>
        <end position="188"/>
    </location>
</feature>
<keyword evidence="6 10" id="KW-1133">Transmembrane helix</keyword>
<dbReference type="InterPro" id="IPR002528">
    <property type="entry name" value="MATE_fam"/>
</dbReference>
<proteinExistence type="predicted"/>
<evidence type="ECO:0000256" key="8">
    <source>
        <dbReference type="ARBA" id="ARBA00023136"/>
    </source>
</evidence>
<dbReference type="InterPro" id="IPR050222">
    <property type="entry name" value="MATE_MdtK"/>
</dbReference>
<dbReference type="PANTHER" id="PTHR43298:SF2">
    <property type="entry name" value="FMN_FAD EXPORTER YEEO-RELATED"/>
    <property type="match status" value="1"/>
</dbReference>
<dbReference type="GO" id="GO:0015297">
    <property type="term" value="F:antiporter activity"/>
    <property type="evidence" value="ECO:0007669"/>
    <property type="project" value="UniProtKB-KW"/>
</dbReference>
<feature type="transmembrane region" description="Helical" evidence="10">
    <location>
        <begin position="259"/>
        <end position="281"/>
    </location>
</feature>
<dbReference type="EMBL" id="VGLS01000390">
    <property type="protein sequence ID" value="MBM3224720.1"/>
    <property type="molecule type" value="Genomic_DNA"/>
</dbReference>
<name>A0A937W2V7_UNCTE</name>
<sequence>MTQAASPVRLPGGYHEAVLLALPVVLSMLAQTLAAAVESAMLGRYGTVEQGAAGLAGALLWPILVACNCSGIGVQICVAQAMGAQRRPECGAITWQGLYVTGLAWVPMLLVGVYAFSFVQLLAPSPELVVPTALYLRIELLGGLPALLNVTLVGFFRGLGDTRTPLVVTLIVQLLNMLLAFGLIFGLVGLPRLGLVGAALATVGARLVGTAIYLWLFIRCGQREGFLAQPCLPFDRASCWHLLRVSWPIGAQGALEMSAWTLFTAGIARLGAVDAAAHAIAIRVTSLAYMAGYGLCVAATTLVGQYLGAQDQAAARRSMRSCLGLVVGLMGSLGLGFVLWSTSLVRLFTHDEAVVSLGVSVMLCVGLLQVFDGITLVGTGVLRGAGNTRWPMLVGLACNWGLFIPGAALAIFVWPGGMLGGWMAALTTVVLIGLMTLGRVLRRDW</sequence>
<dbReference type="NCBIfam" id="TIGR00797">
    <property type="entry name" value="matE"/>
    <property type="match status" value="1"/>
</dbReference>
<dbReference type="Proteomes" id="UP000712673">
    <property type="component" value="Unassembled WGS sequence"/>
</dbReference>
<evidence type="ECO:0000256" key="6">
    <source>
        <dbReference type="ARBA" id="ARBA00022989"/>
    </source>
</evidence>
<dbReference type="Pfam" id="PF01554">
    <property type="entry name" value="MatE"/>
    <property type="match status" value="2"/>
</dbReference>
<feature type="transmembrane region" description="Helical" evidence="10">
    <location>
        <begin position="390"/>
        <end position="414"/>
    </location>
</feature>
<evidence type="ECO:0000256" key="2">
    <source>
        <dbReference type="ARBA" id="ARBA00022448"/>
    </source>
</evidence>
<dbReference type="GO" id="GO:0005886">
    <property type="term" value="C:plasma membrane"/>
    <property type="evidence" value="ECO:0007669"/>
    <property type="project" value="UniProtKB-SubCell"/>
</dbReference>
<feature type="transmembrane region" description="Helical" evidence="10">
    <location>
        <begin position="194"/>
        <end position="218"/>
    </location>
</feature>
<comment type="caution">
    <text evidence="11">The sequence shown here is derived from an EMBL/GenBank/DDBJ whole genome shotgun (WGS) entry which is preliminary data.</text>
</comment>
<dbReference type="PANTHER" id="PTHR43298">
    <property type="entry name" value="MULTIDRUG RESISTANCE PROTEIN NORM-RELATED"/>
    <property type="match status" value="1"/>
</dbReference>
<evidence type="ECO:0000313" key="12">
    <source>
        <dbReference type="Proteomes" id="UP000712673"/>
    </source>
</evidence>
<dbReference type="CDD" id="cd13133">
    <property type="entry name" value="MATE_like_7"/>
    <property type="match status" value="1"/>
</dbReference>
<feature type="transmembrane region" description="Helical" evidence="10">
    <location>
        <begin position="134"/>
        <end position="155"/>
    </location>
</feature>
<keyword evidence="7" id="KW-0406">Ion transport</keyword>
<evidence type="ECO:0000256" key="9">
    <source>
        <dbReference type="ARBA" id="ARBA00031636"/>
    </source>
</evidence>
<evidence type="ECO:0000256" key="10">
    <source>
        <dbReference type="SAM" id="Phobius"/>
    </source>
</evidence>
<dbReference type="PIRSF" id="PIRSF006603">
    <property type="entry name" value="DinF"/>
    <property type="match status" value="1"/>
</dbReference>
<gene>
    <name evidence="11" type="ORF">FJZ47_13070</name>
</gene>
<evidence type="ECO:0000256" key="3">
    <source>
        <dbReference type="ARBA" id="ARBA00022449"/>
    </source>
</evidence>
<feature type="transmembrane region" description="Helical" evidence="10">
    <location>
        <begin position="321"/>
        <end position="341"/>
    </location>
</feature>
<comment type="subcellular location">
    <subcellularLocation>
        <location evidence="1">Cell membrane</location>
        <topology evidence="1">Multi-pass membrane protein</topology>
    </subcellularLocation>
</comment>
<keyword evidence="4" id="KW-1003">Cell membrane</keyword>
<feature type="transmembrane region" description="Helical" evidence="10">
    <location>
        <begin position="420"/>
        <end position="441"/>
    </location>
</feature>
<dbReference type="AlphaFoldDB" id="A0A937W2V7"/>
<organism evidence="11 12">
    <name type="scientific">Tectimicrobiota bacterium</name>
    <dbReference type="NCBI Taxonomy" id="2528274"/>
    <lineage>
        <taxon>Bacteria</taxon>
        <taxon>Pseudomonadati</taxon>
        <taxon>Nitrospinota/Tectimicrobiota group</taxon>
        <taxon>Candidatus Tectimicrobiota</taxon>
    </lineage>
</organism>
<evidence type="ECO:0000256" key="1">
    <source>
        <dbReference type="ARBA" id="ARBA00004651"/>
    </source>
</evidence>
<keyword evidence="3" id="KW-0050">Antiport</keyword>
<evidence type="ECO:0000256" key="4">
    <source>
        <dbReference type="ARBA" id="ARBA00022475"/>
    </source>
</evidence>
<dbReference type="InterPro" id="IPR048279">
    <property type="entry name" value="MdtK-like"/>
</dbReference>
<keyword evidence="2" id="KW-0813">Transport</keyword>